<evidence type="ECO:0000259" key="1">
    <source>
        <dbReference type="Pfam" id="PF05685"/>
    </source>
</evidence>
<dbReference type="PANTHER" id="PTHR34107">
    <property type="entry name" value="SLL0198 PROTEIN-RELATED"/>
    <property type="match status" value="1"/>
</dbReference>
<dbReference type="InterPro" id="IPR008538">
    <property type="entry name" value="Uma2"/>
</dbReference>
<dbReference type="Proteomes" id="UP000000488">
    <property type="component" value="Chromosome"/>
</dbReference>
<dbReference type="SUPFAM" id="SSF52980">
    <property type="entry name" value="Restriction endonuclease-like"/>
    <property type="match status" value="1"/>
</dbReference>
<accession>F8C6E3</accession>
<dbReference type="CDD" id="cd06260">
    <property type="entry name" value="DUF820-like"/>
    <property type="match status" value="1"/>
</dbReference>
<proteinExistence type="predicted"/>
<dbReference type="HOGENOM" id="CLU_076312_1_0_7"/>
<dbReference type="STRING" id="483219.LILAB_12120"/>
<organism evidence="2 3">
    <name type="scientific">Myxococcus fulvus (strain ATCC BAA-855 / HW-1)</name>
    <dbReference type="NCBI Taxonomy" id="483219"/>
    <lineage>
        <taxon>Bacteria</taxon>
        <taxon>Pseudomonadati</taxon>
        <taxon>Myxococcota</taxon>
        <taxon>Myxococcia</taxon>
        <taxon>Myxococcales</taxon>
        <taxon>Cystobacterineae</taxon>
        <taxon>Myxococcaceae</taxon>
        <taxon>Myxococcus</taxon>
    </lineage>
</organism>
<evidence type="ECO:0000313" key="2">
    <source>
        <dbReference type="EMBL" id="AEI64331.1"/>
    </source>
</evidence>
<dbReference type="EMBL" id="CP002830">
    <property type="protein sequence ID" value="AEI64331.1"/>
    <property type="molecule type" value="Genomic_DNA"/>
</dbReference>
<name>F8C6E3_MYXFH</name>
<gene>
    <name evidence="2" type="ordered locus">LILAB_12120</name>
</gene>
<feature type="domain" description="Putative restriction endonuclease" evidence="1">
    <location>
        <begin position="12"/>
        <end position="175"/>
    </location>
</feature>
<dbReference type="InterPro" id="IPR012296">
    <property type="entry name" value="Nuclease_put_TT1808"/>
</dbReference>
<reference evidence="2 3" key="1">
    <citation type="journal article" date="2011" name="J. Bacteriol.">
        <title>Genome sequence of the halotolerant marine bacterium Myxococcus fulvus HW-1.</title>
        <authorList>
            <person name="Li Z.F."/>
            <person name="Li X."/>
            <person name="Liu H."/>
            <person name="Liu X."/>
            <person name="Han K."/>
            <person name="Wu Z.H."/>
            <person name="Hu W."/>
            <person name="Li F.F."/>
            <person name="Li Y.Z."/>
        </authorList>
    </citation>
    <scope>NUCLEOTIDE SEQUENCE [LARGE SCALE GENOMIC DNA]</scope>
    <source>
        <strain evidence="3">ATCC BAA-855 / HW-1</strain>
    </source>
</reference>
<dbReference type="eggNOG" id="COG4636">
    <property type="taxonomic scope" value="Bacteria"/>
</dbReference>
<dbReference type="PANTHER" id="PTHR34107:SF4">
    <property type="entry name" value="SLL1222 PROTEIN"/>
    <property type="match status" value="1"/>
</dbReference>
<dbReference type="KEGG" id="mfu:LILAB_12120"/>
<protein>
    <recommendedName>
        <fullName evidence="1">Putative restriction endonuclease domain-containing protein</fullName>
    </recommendedName>
</protein>
<dbReference type="Gene3D" id="3.90.1570.10">
    <property type="entry name" value="tt1808, chain A"/>
    <property type="match status" value="1"/>
</dbReference>
<dbReference type="Pfam" id="PF05685">
    <property type="entry name" value="Uma2"/>
    <property type="match status" value="1"/>
</dbReference>
<evidence type="ECO:0000313" key="3">
    <source>
        <dbReference type="Proteomes" id="UP000000488"/>
    </source>
</evidence>
<dbReference type="AlphaFoldDB" id="F8C6E3"/>
<sequence>MGDEPPPEQIYEALERLPPNVVGEIIDGELHVNPRPGTLHGRAAIRLGQQLAPFDPELGAEGPGGWVILPKPELHLGGNVLVPDLAGWRRERMPEIPDVVGVELAPDWLCEVLSPSTEALDRSRKMTHYAREGVNHLWLVDPRIQLLEIYRREGERWQRLGAYTDDATVHAEPFEAQKLNLGSLWQR</sequence>
<dbReference type="InterPro" id="IPR011335">
    <property type="entry name" value="Restrct_endonuc-II-like"/>
</dbReference>